<proteinExistence type="predicted"/>
<sequence length="143" mass="15889">MSIIYAAAYSVTNGSVALDKKQTDRTKRRKYITPSYDPIVVTARCTNVALEERILEMVKTVTKRRASGDVREDWVVPDITWVNGVAGCGKTTWVVKHFEFGRDVVITTKREVARDLKGKLSGRLEADASSKVRTNASDLVNGL</sequence>
<dbReference type="OrthoDB" id="7420194at2759"/>
<evidence type="ECO:0000313" key="1">
    <source>
        <dbReference type="EMBL" id="GBP87158.1"/>
    </source>
</evidence>
<name>A0A4C1ZH81_EUMVA</name>
<dbReference type="Gene3D" id="3.40.50.300">
    <property type="entry name" value="P-loop containing nucleotide triphosphate hydrolases"/>
    <property type="match status" value="1"/>
</dbReference>
<reference evidence="1 2" key="1">
    <citation type="journal article" date="2019" name="Commun. Biol.">
        <title>The bagworm genome reveals a unique fibroin gene that provides high tensile strength.</title>
        <authorList>
            <person name="Kono N."/>
            <person name="Nakamura H."/>
            <person name="Ohtoshi R."/>
            <person name="Tomita M."/>
            <person name="Numata K."/>
            <person name="Arakawa K."/>
        </authorList>
    </citation>
    <scope>NUCLEOTIDE SEQUENCE [LARGE SCALE GENOMIC DNA]</scope>
</reference>
<dbReference type="Proteomes" id="UP000299102">
    <property type="component" value="Unassembled WGS sequence"/>
</dbReference>
<accession>A0A4C1ZH81</accession>
<protein>
    <submittedName>
        <fullName evidence="1">Uncharacterized protein</fullName>
    </submittedName>
</protein>
<dbReference type="InterPro" id="IPR027417">
    <property type="entry name" value="P-loop_NTPase"/>
</dbReference>
<dbReference type="AlphaFoldDB" id="A0A4C1ZH81"/>
<keyword evidence="2" id="KW-1185">Reference proteome</keyword>
<dbReference type="EMBL" id="BGZK01001839">
    <property type="protein sequence ID" value="GBP87158.1"/>
    <property type="molecule type" value="Genomic_DNA"/>
</dbReference>
<gene>
    <name evidence="1" type="ORF">EVAR_62627_1</name>
</gene>
<evidence type="ECO:0000313" key="2">
    <source>
        <dbReference type="Proteomes" id="UP000299102"/>
    </source>
</evidence>
<organism evidence="1 2">
    <name type="scientific">Eumeta variegata</name>
    <name type="common">Bagworm moth</name>
    <name type="synonym">Eumeta japonica</name>
    <dbReference type="NCBI Taxonomy" id="151549"/>
    <lineage>
        <taxon>Eukaryota</taxon>
        <taxon>Metazoa</taxon>
        <taxon>Ecdysozoa</taxon>
        <taxon>Arthropoda</taxon>
        <taxon>Hexapoda</taxon>
        <taxon>Insecta</taxon>
        <taxon>Pterygota</taxon>
        <taxon>Neoptera</taxon>
        <taxon>Endopterygota</taxon>
        <taxon>Lepidoptera</taxon>
        <taxon>Glossata</taxon>
        <taxon>Ditrysia</taxon>
        <taxon>Tineoidea</taxon>
        <taxon>Psychidae</taxon>
        <taxon>Oiketicinae</taxon>
        <taxon>Eumeta</taxon>
    </lineage>
</organism>
<comment type="caution">
    <text evidence="1">The sequence shown here is derived from an EMBL/GenBank/DDBJ whole genome shotgun (WGS) entry which is preliminary data.</text>
</comment>